<evidence type="ECO:0000313" key="2">
    <source>
        <dbReference type="EMBL" id="OGY44046.1"/>
    </source>
</evidence>
<evidence type="ECO:0000259" key="1">
    <source>
        <dbReference type="Pfam" id="PF01636"/>
    </source>
</evidence>
<protein>
    <recommendedName>
        <fullName evidence="1">Aminoglycoside phosphotransferase domain-containing protein</fullName>
    </recommendedName>
</protein>
<gene>
    <name evidence="2" type="ORF">A2729_04930</name>
</gene>
<name>A0A1G1XWT3_9BACT</name>
<dbReference type="AlphaFoldDB" id="A0A1G1XWT3"/>
<dbReference type="InterPro" id="IPR002575">
    <property type="entry name" value="Aminoglycoside_PTrfase"/>
</dbReference>
<comment type="caution">
    <text evidence="2">The sequence shown here is derived from an EMBL/GenBank/DDBJ whole genome shotgun (WGS) entry which is preliminary data.</text>
</comment>
<feature type="domain" description="Aminoglycoside phosphotransferase" evidence="1">
    <location>
        <begin position="194"/>
        <end position="401"/>
    </location>
</feature>
<dbReference type="STRING" id="1797532.A2729_04930"/>
<evidence type="ECO:0000313" key="3">
    <source>
        <dbReference type="Proteomes" id="UP000178930"/>
    </source>
</evidence>
<dbReference type="Gene3D" id="3.90.1200.10">
    <property type="match status" value="1"/>
</dbReference>
<dbReference type="Proteomes" id="UP000178930">
    <property type="component" value="Unassembled WGS sequence"/>
</dbReference>
<dbReference type="EMBL" id="MHIB01000025">
    <property type="protein sequence ID" value="OGY44046.1"/>
    <property type="molecule type" value="Genomic_DNA"/>
</dbReference>
<reference evidence="2 3" key="1">
    <citation type="journal article" date="2016" name="Nat. Commun.">
        <title>Thousands of microbial genomes shed light on interconnected biogeochemical processes in an aquifer system.</title>
        <authorList>
            <person name="Anantharaman K."/>
            <person name="Brown C.T."/>
            <person name="Hug L.A."/>
            <person name="Sharon I."/>
            <person name="Castelle C.J."/>
            <person name="Probst A.J."/>
            <person name="Thomas B.C."/>
            <person name="Singh A."/>
            <person name="Wilkins M.J."/>
            <person name="Karaoz U."/>
            <person name="Brodie E.L."/>
            <person name="Williams K.H."/>
            <person name="Hubbard S.S."/>
            <person name="Banfield J.F."/>
        </authorList>
    </citation>
    <scope>NUCLEOTIDE SEQUENCE [LARGE SCALE GENOMIC DNA]</scope>
</reference>
<organism evidence="2 3">
    <name type="scientific">Candidatus Buchananbacteria bacterium RIFCSPHIGHO2_01_FULL_39_14</name>
    <dbReference type="NCBI Taxonomy" id="1797532"/>
    <lineage>
        <taxon>Bacteria</taxon>
        <taxon>Candidatus Buchananiibacteriota</taxon>
    </lineage>
</organism>
<dbReference type="SUPFAM" id="SSF56112">
    <property type="entry name" value="Protein kinase-like (PK-like)"/>
    <property type="match status" value="1"/>
</dbReference>
<sequence length="459" mass="51653">MFDIGTMIDTLKRGTAPIEAIKDLTEICLDLAANASADFDPQQTLSFPVENSYTPPGQLKLKVFTNLKPETYTDGKFNVADFRFRFTKEGENLYAILSGDGGWITVSLHGPHSYSSQFMEYCGQALFSTPNFAKDLMDVYVKNNNGICLKNTQSTSNSLDVLLSCGIPEEALTSNQDLWSVLTNAEQNMIPSANKSWYVKDKSGEEWVLKLYDKAVAGNKHKAVFAAAANYYLAAHFNFIAPGKEPAPLESDQYYMVLQKRIPDEFKRNMPLEYWISTLAVFHTEAAKILADNDVAILEKTPLQDVDFYREQQGKTGKVIPLDEKKLKESIDYLAQQREQSGQTLIHRDFKADNQFGPFMIDLDNCALGNPGMDLAMLFAQYQVPKQRWEHYLGMYADVNGFKGSRESEIKELQEATTHAGYYVTTKEILGSYGRKMTLPTAANNLRLLHARDKYLSAA</sequence>
<proteinExistence type="predicted"/>
<dbReference type="InterPro" id="IPR011009">
    <property type="entry name" value="Kinase-like_dom_sf"/>
</dbReference>
<dbReference type="Pfam" id="PF01636">
    <property type="entry name" value="APH"/>
    <property type="match status" value="1"/>
</dbReference>
<accession>A0A1G1XWT3</accession>